<dbReference type="Proteomes" id="UP000006671">
    <property type="component" value="Unassembled WGS sequence"/>
</dbReference>
<dbReference type="OMA" id="EQHIDIP"/>
<feature type="region of interest" description="Disordered" evidence="1">
    <location>
        <begin position="1"/>
        <end position="46"/>
    </location>
</feature>
<accession>D2V3H9</accession>
<gene>
    <name evidence="2" type="ORF">NAEGRDRAFT_57006</name>
</gene>
<dbReference type="Gene3D" id="3.80.10.10">
    <property type="entry name" value="Ribonuclease Inhibitor"/>
    <property type="match status" value="1"/>
</dbReference>
<dbReference type="OrthoDB" id="2163268at2759"/>
<dbReference type="VEuPathDB" id="AmoebaDB:NAEGRDRAFT_57006"/>
<dbReference type="AlphaFoldDB" id="D2V3H9"/>
<dbReference type="RefSeq" id="XP_002681384.1">
    <property type="nucleotide sequence ID" value="XM_002681338.1"/>
</dbReference>
<evidence type="ECO:0000313" key="2">
    <source>
        <dbReference type="EMBL" id="EFC48640.1"/>
    </source>
</evidence>
<evidence type="ECO:0000313" key="3">
    <source>
        <dbReference type="Proteomes" id="UP000006671"/>
    </source>
</evidence>
<dbReference type="EMBL" id="GG738850">
    <property type="protein sequence ID" value="EFC48640.1"/>
    <property type="molecule type" value="Genomic_DNA"/>
</dbReference>
<evidence type="ECO:0000256" key="1">
    <source>
        <dbReference type="SAM" id="MobiDB-lite"/>
    </source>
</evidence>
<dbReference type="InParanoid" id="D2V3H9"/>
<feature type="compositionally biased region" description="Polar residues" evidence="1">
    <location>
        <begin position="1"/>
        <end position="10"/>
    </location>
</feature>
<name>D2V3H9_NAEGR</name>
<dbReference type="GeneID" id="8852494"/>
<protein>
    <submittedName>
        <fullName evidence="2">Uncharacterized protein</fullName>
    </submittedName>
</protein>
<sequence length="202" mass="22877">MSEQTTPQISNRRRRKQQQEDAAITTPSSPQHTPVDTPSSPINASNIPTQVEQKDIKKLCEELQNNNPLITTVDLSHQILSVNDIALLLDALTKNHYVVTVDMTACGIIDQAAEFIGEFIGMNHKSIRHLYLDLNPFSDENAILSILDGLQENHQIVDMTLNESLLPQEHLDEMDRYLLRNDDSNTTLLIFYKILMIKMIGN</sequence>
<dbReference type="KEGG" id="ngr:NAEGRDRAFT_57006"/>
<reference evidence="2 3" key="1">
    <citation type="journal article" date="2010" name="Cell">
        <title>The genome of Naegleria gruberi illuminates early eukaryotic versatility.</title>
        <authorList>
            <person name="Fritz-Laylin L.K."/>
            <person name="Prochnik S.E."/>
            <person name="Ginger M.L."/>
            <person name="Dacks J.B."/>
            <person name="Carpenter M.L."/>
            <person name="Field M.C."/>
            <person name="Kuo A."/>
            <person name="Paredez A."/>
            <person name="Chapman J."/>
            <person name="Pham J."/>
            <person name="Shu S."/>
            <person name="Neupane R."/>
            <person name="Cipriano M."/>
            <person name="Mancuso J."/>
            <person name="Tu H."/>
            <person name="Salamov A."/>
            <person name="Lindquist E."/>
            <person name="Shapiro H."/>
            <person name="Lucas S."/>
            <person name="Grigoriev I.V."/>
            <person name="Cande W.Z."/>
            <person name="Fulton C."/>
            <person name="Rokhsar D.S."/>
            <person name="Dawson S.C."/>
        </authorList>
    </citation>
    <scope>NUCLEOTIDE SEQUENCE [LARGE SCALE GENOMIC DNA]</scope>
    <source>
        <strain evidence="2 3">NEG-M</strain>
    </source>
</reference>
<organism evidence="3">
    <name type="scientific">Naegleria gruberi</name>
    <name type="common">Amoeba</name>
    <dbReference type="NCBI Taxonomy" id="5762"/>
    <lineage>
        <taxon>Eukaryota</taxon>
        <taxon>Discoba</taxon>
        <taxon>Heterolobosea</taxon>
        <taxon>Tetramitia</taxon>
        <taxon>Eutetramitia</taxon>
        <taxon>Vahlkampfiidae</taxon>
        <taxon>Naegleria</taxon>
    </lineage>
</organism>
<feature type="compositionally biased region" description="Polar residues" evidence="1">
    <location>
        <begin position="25"/>
        <end position="46"/>
    </location>
</feature>
<keyword evidence="3" id="KW-1185">Reference proteome</keyword>
<dbReference type="InterPro" id="IPR032675">
    <property type="entry name" value="LRR_dom_sf"/>
</dbReference>
<proteinExistence type="predicted"/>
<dbReference type="SUPFAM" id="SSF52047">
    <property type="entry name" value="RNI-like"/>
    <property type="match status" value="1"/>
</dbReference>